<dbReference type="InterPro" id="IPR016187">
    <property type="entry name" value="CTDL_fold"/>
</dbReference>
<dbReference type="SUPFAM" id="SSF56436">
    <property type="entry name" value="C-type lectin-like"/>
    <property type="match status" value="1"/>
</dbReference>
<protein>
    <recommendedName>
        <fullName evidence="3">C-type lectin domain-containing protein</fullName>
    </recommendedName>
</protein>
<organism evidence="1 2">
    <name type="scientific">Steinernema hermaphroditum</name>
    <dbReference type="NCBI Taxonomy" id="289476"/>
    <lineage>
        <taxon>Eukaryota</taxon>
        <taxon>Metazoa</taxon>
        <taxon>Ecdysozoa</taxon>
        <taxon>Nematoda</taxon>
        <taxon>Chromadorea</taxon>
        <taxon>Rhabditida</taxon>
        <taxon>Tylenchina</taxon>
        <taxon>Panagrolaimomorpha</taxon>
        <taxon>Strongyloidoidea</taxon>
        <taxon>Steinernematidae</taxon>
        <taxon>Steinernema</taxon>
    </lineage>
</organism>
<gene>
    <name evidence="1" type="ORF">QR680_008132</name>
</gene>
<evidence type="ECO:0000313" key="1">
    <source>
        <dbReference type="EMBL" id="KAK0423414.1"/>
    </source>
</evidence>
<dbReference type="InterPro" id="IPR016186">
    <property type="entry name" value="C-type_lectin-like/link_sf"/>
</dbReference>
<sequence length="804" mass="90370">MEACGMEAFSEKKVVVIVRKLAKGFQCVLPEKVLAFKEKEKTEEVYLVDTRQIDRCQVTPDLDVTELLSGKCDIKANLCQEVEKLSTHCSKTGNAKCIGEPAVEEKCPKGKKALNGAADCCFPITLNNGTEVCCPDNLFPGTDGSRELCCPHEENCCPPGTVVSKQTKGITAACCPVGTTYKGWINEKPVCCPAKMMWIKSVKDKVICCPGALDEYEKTLNKCFGYITIEFEQQASQSTFNQVCSDMKADTLKIDREYKNINLKDKLIALGIPEGRAWVKDGFRWLSDGSAPTYTNWDVGQPDGMPSGSGGAVFVVTNEFTGKWDDVNIVMVPAQTVCIKDYVKGHMWQWITVVLFIPFVALLEASTGNLDLLLKDICKDGGVVVGRKCILPLNADEFQLNAAGLSPMEFEKHHDFSAVQLLCQTHLENRYSQLLLGGRSADIPALEITDYINYDLAWTGDNILTPLHGAKLLEANTVYITKRTLGVKKLFFHWKGNVSDEYGFICEYTVRQEDEPTVPSPPSLDWTLNGLCKGGLIDSDRCYLPLEISKNFIHVADLAALTRVYVSPHSSHLFLNTRNLEEAKNYLTKNPDGTLAYINSFESTGFGFLCEYTYRRFDELASWFEPTSTSTQKPTIPETELIGRDIVPNAAPLRRSYGWFFIKHHYQMDSRRFPVGYQYERAEGKVIPYSYYSHNRATIKSLCPKLSVLYEIFQTYGIGSRGKLWWNQYFSWQPSSPDLNNGAMMLVSKQKGYCGANKAMYYVLSKAPYGDTFYTTNETEYLWTVQNNTLYQGTKNGIAFYVWE</sequence>
<name>A0AA39IHX7_9BILA</name>
<evidence type="ECO:0008006" key="3">
    <source>
        <dbReference type="Google" id="ProtNLM"/>
    </source>
</evidence>
<evidence type="ECO:0000313" key="2">
    <source>
        <dbReference type="Proteomes" id="UP001175271"/>
    </source>
</evidence>
<dbReference type="Gene3D" id="3.10.100.10">
    <property type="entry name" value="Mannose-Binding Protein A, subunit A"/>
    <property type="match status" value="1"/>
</dbReference>
<dbReference type="AlphaFoldDB" id="A0AA39IHX7"/>
<accession>A0AA39IHX7</accession>
<dbReference type="Proteomes" id="UP001175271">
    <property type="component" value="Unassembled WGS sequence"/>
</dbReference>
<keyword evidence="2" id="KW-1185">Reference proteome</keyword>
<comment type="caution">
    <text evidence="1">The sequence shown here is derived from an EMBL/GenBank/DDBJ whole genome shotgun (WGS) entry which is preliminary data.</text>
</comment>
<proteinExistence type="predicted"/>
<dbReference type="EMBL" id="JAUCMV010000001">
    <property type="protein sequence ID" value="KAK0423414.1"/>
    <property type="molecule type" value="Genomic_DNA"/>
</dbReference>
<reference evidence="1" key="1">
    <citation type="submission" date="2023-06" db="EMBL/GenBank/DDBJ databases">
        <title>Genomic analysis of the entomopathogenic nematode Steinernema hermaphroditum.</title>
        <authorList>
            <person name="Schwarz E.M."/>
            <person name="Heppert J.K."/>
            <person name="Baniya A."/>
            <person name="Schwartz H.T."/>
            <person name="Tan C.-H."/>
            <person name="Antoshechkin I."/>
            <person name="Sternberg P.W."/>
            <person name="Goodrich-Blair H."/>
            <person name="Dillman A.R."/>
        </authorList>
    </citation>
    <scope>NUCLEOTIDE SEQUENCE</scope>
    <source>
        <strain evidence="1">PS9179</strain>
        <tissue evidence="1">Whole animal</tissue>
    </source>
</reference>